<reference evidence="3 4" key="1">
    <citation type="submission" date="2024-02" db="EMBL/GenBank/DDBJ databases">
        <title>De novo assembly and annotation of 12 fungi associated with fruit tree decline syndrome in Ontario, Canada.</title>
        <authorList>
            <person name="Sulman M."/>
            <person name="Ellouze W."/>
            <person name="Ilyukhin E."/>
        </authorList>
    </citation>
    <scope>NUCLEOTIDE SEQUENCE [LARGE SCALE GENOMIC DNA]</scope>
    <source>
        <strain evidence="3 4">M97-236</strain>
    </source>
</reference>
<protein>
    <submittedName>
        <fullName evidence="3">Uncharacterized protein</fullName>
    </submittedName>
</protein>
<feature type="compositionally biased region" description="Low complexity" evidence="2">
    <location>
        <begin position="90"/>
        <end position="107"/>
    </location>
</feature>
<evidence type="ECO:0000256" key="1">
    <source>
        <dbReference type="SAM" id="Coils"/>
    </source>
</evidence>
<evidence type="ECO:0000313" key="4">
    <source>
        <dbReference type="Proteomes" id="UP001521222"/>
    </source>
</evidence>
<feature type="compositionally biased region" description="Low complexity" evidence="2">
    <location>
        <begin position="26"/>
        <end position="39"/>
    </location>
</feature>
<feature type="coiled-coil region" evidence="1">
    <location>
        <begin position="228"/>
        <end position="269"/>
    </location>
</feature>
<keyword evidence="4" id="KW-1185">Reference proteome</keyword>
<feature type="region of interest" description="Disordered" evidence="2">
    <location>
        <begin position="1"/>
        <end position="47"/>
    </location>
</feature>
<dbReference type="Proteomes" id="UP001521222">
    <property type="component" value="Unassembled WGS sequence"/>
</dbReference>
<comment type="caution">
    <text evidence="3">The sequence shown here is derived from an EMBL/GenBank/DDBJ whole genome shotgun (WGS) entry which is preliminary data.</text>
</comment>
<sequence>MNDPSQSYQPVTIDSTDAPRFEGYDETGATASAAASEQQWEPNEAEQHGQIISEYTDAWDTLTRKMNTIRRLHAREKEQLQATIRDLERAAATSSKTVASAKKQTTKAQEKKRRMEKEARDARREIAKAHEESKKAKEGMETHKDHRTAWKNKHDALAASVSTQGELKLRISIGRLEQQLNAAKTGTTRANEDAKKAQNVTSQATLTGALNPACETNVHEKERFNNDLRDLERTSATKALEISKLKRRIAKEQKERRKAEEEARYWKSRHLGTNMALTNANNHTAQLHGKYDAVIEDLNKAHWTAGAWEAEYMKLRSSLNNQSGIQY</sequence>
<feature type="compositionally biased region" description="Polar residues" evidence="2">
    <location>
        <begin position="1"/>
        <end position="15"/>
    </location>
</feature>
<gene>
    <name evidence="3" type="ORF">SLS59_009659</name>
</gene>
<proteinExistence type="predicted"/>
<name>A0ABR3QK92_9PLEO</name>
<accession>A0ABR3QK92</accession>
<evidence type="ECO:0000313" key="3">
    <source>
        <dbReference type="EMBL" id="KAL1592567.1"/>
    </source>
</evidence>
<organism evidence="3 4">
    <name type="scientific">Nothophoma quercina</name>
    <dbReference type="NCBI Taxonomy" id="749835"/>
    <lineage>
        <taxon>Eukaryota</taxon>
        <taxon>Fungi</taxon>
        <taxon>Dikarya</taxon>
        <taxon>Ascomycota</taxon>
        <taxon>Pezizomycotina</taxon>
        <taxon>Dothideomycetes</taxon>
        <taxon>Pleosporomycetidae</taxon>
        <taxon>Pleosporales</taxon>
        <taxon>Pleosporineae</taxon>
        <taxon>Didymellaceae</taxon>
        <taxon>Nothophoma</taxon>
    </lineage>
</organism>
<feature type="region of interest" description="Disordered" evidence="2">
    <location>
        <begin position="90"/>
        <end position="120"/>
    </location>
</feature>
<keyword evidence="1" id="KW-0175">Coiled coil</keyword>
<evidence type="ECO:0000256" key="2">
    <source>
        <dbReference type="SAM" id="MobiDB-lite"/>
    </source>
</evidence>
<dbReference type="EMBL" id="JAKIXB020000045">
    <property type="protein sequence ID" value="KAL1592567.1"/>
    <property type="molecule type" value="Genomic_DNA"/>
</dbReference>